<proteinExistence type="predicted"/>
<accession>A0AAV5MIQ9</accession>
<evidence type="ECO:0000313" key="1">
    <source>
        <dbReference type="EMBL" id="GKV49851.1"/>
    </source>
</evidence>
<organism evidence="1 2">
    <name type="scientific">Rubroshorea leprosula</name>
    <dbReference type="NCBI Taxonomy" id="152421"/>
    <lineage>
        <taxon>Eukaryota</taxon>
        <taxon>Viridiplantae</taxon>
        <taxon>Streptophyta</taxon>
        <taxon>Embryophyta</taxon>
        <taxon>Tracheophyta</taxon>
        <taxon>Spermatophyta</taxon>
        <taxon>Magnoliopsida</taxon>
        <taxon>eudicotyledons</taxon>
        <taxon>Gunneridae</taxon>
        <taxon>Pentapetalae</taxon>
        <taxon>rosids</taxon>
        <taxon>malvids</taxon>
        <taxon>Malvales</taxon>
        <taxon>Dipterocarpaceae</taxon>
        <taxon>Rubroshorea</taxon>
    </lineage>
</organism>
<dbReference type="AlphaFoldDB" id="A0AAV5MIQ9"/>
<keyword evidence="2" id="KW-1185">Reference proteome</keyword>
<protein>
    <submittedName>
        <fullName evidence="1">Uncharacterized protein</fullName>
    </submittedName>
</protein>
<name>A0AAV5MIQ9_9ROSI</name>
<sequence length="69" mass="7944">MILKFRFLLHDDVQDGVLRQPSLNLQARKEPKASSMEISIFCSCHFLVIDCWIPTSTEKMGTSLFLDLE</sequence>
<reference evidence="1 2" key="1">
    <citation type="journal article" date="2021" name="Commun. Biol.">
        <title>The genome of Shorea leprosula (Dipterocarpaceae) highlights the ecological relevance of drought in aseasonal tropical rainforests.</title>
        <authorList>
            <person name="Ng K.K.S."/>
            <person name="Kobayashi M.J."/>
            <person name="Fawcett J.A."/>
            <person name="Hatakeyama M."/>
            <person name="Paape T."/>
            <person name="Ng C.H."/>
            <person name="Ang C.C."/>
            <person name="Tnah L.H."/>
            <person name="Lee C.T."/>
            <person name="Nishiyama T."/>
            <person name="Sese J."/>
            <person name="O'Brien M.J."/>
            <person name="Copetti D."/>
            <person name="Mohd Noor M.I."/>
            <person name="Ong R.C."/>
            <person name="Putra M."/>
            <person name="Sireger I.Z."/>
            <person name="Indrioko S."/>
            <person name="Kosugi Y."/>
            <person name="Izuno A."/>
            <person name="Isagi Y."/>
            <person name="Lee S.L."/>
            <person name="Shimizu K.K."/>
        </authorList>
    </citation>
    <scope>NUCLEOTIDE SEQUENCE [LARGE SCALE GENOMIC DNA]</scope>
    <source>
        <strain evidence="1">214</strain>
    </source>
</reference>
<dbReference type="Proteomes" id="UP001054252">
    <property type="component" value="Unassembled WGS sequence"/>
</dbReference>
<comment type="caution">
    <text evidence="1">The sequence shown here is derived from an EMBL/GenBank/DDBJ whole genome shotgun (WGS) entry which is preliminary data.</text>
</comment>
<evidence type="ECO:0000313" key="2">
    <source>
        <dbReference type="Proteomes" id="UP001054252"/>
    </source>
</evidence>
<dbReference type="EMBL" id="BPVZ01000322">
    <property type="protein sequence ID" value="GKV49851.1"/>
    <property type="molecule type" value="Genomic_DNA"/>
</dbReference>
<gene>
    <name evidence="1" type="ORF">SLEP1_g56578</name>
</gene>